<name>A0A238ZXA9_9BACT</name>
<dbReference type="InterPro" id="IPR053737">
    <property type="entry name" value="Type_II_TA_Toxin"/>
</dbReference>
<evidence type="ECO:0000313" key="3">
    <source>
        <dbReference type="Proteomes" id="UP000198324"/>
    </source>
</evidence>
<dbReference type="PIRSF" id="PIRSF018297">
    <property type="entry name" value="Doc"/>
    <property type="match status" value="1"/>
</dbReference>
<dbReference type="PANTHER" id="PTHR39426:SF1">
    <property type="entry name" value="HOMOLOGY TO DEATH-ON-CURING PROTEIN OF PHAGE P1"/>
    <property type="match status" value="1"/>
</dbReference>
<dbReference type="Pfam" id="PF02661">
    <property type="entry name" value="Fic"/>
    <property type="match status" value="1"/>
</dbReference>
<reference evidence="2 3" key="1">
    <citation type="submission" date="2017-06" db="EMBL/GenBank/DDBJ databases">
        <authorList>
            <person name="Kim H.J."/>
            <person name="Triplett B.A."/>
        </authorList>
    </citation>
    <scope>NUCLEOTIDE SEQUENCE [LARGE SCALE GENOMIC DNA]</scope>
    <source>
        <strain evidence="2 3">DSM 13116</strain>
    </source>
</reference>
<evidence type="ECO:0000259" key="1">
    <source>
        <dbReference type="PROSITE" id="PS51459"/>
    </source>
</evidence>
<accession>A0A238ZXA9</accession>
<organism evidence="2 3">
    <name type="scientific">Humidesulfovibrio mexicanus</name>
    <dbReference type="NCBI Taxonomy" id="147047"/>
    <lineage>
        <taxon>Bacteria</taxon>
        <taxon>Pseudomonadati</taxon>
        <taxon>Thermodesulfobacteriota</taxon>
        <taxon>Desulfovibrionia</taxon>
        <taxon>Desulfovibrionales</taxon>
        <taxon>Desulfovibrionaceae</taxon>
        <taxon>Humidesulfovibrio</taxon>
    </lineage>
</organism>
<dbReference type="NCBIfam" id="TIGR01550">
    <property type="entry name" value="DOC_P1"/>
    <property type="match status" value="1"/>
</dbReference>
<gene>
    <name evidence="2" type="ORF">SAMN04488503_1684</name>
</gene>
<dbReference type="EMBL" id="FZOC01000003">
    <property type="protein sequence ID" value="SNR88005.1"/>
    <property type="molecule type" value="Genomic_DNA"/>
</dbReference>
<dbReference type="AlphaFoldDB" id="A0A238ZXA9"/>
<protein>
    <submittedName>
        <fullName evidence="2">Death on curing protein</fullName>
    </submittedName>
</protein>
<feature type="domain" description="Fido" evidence="1">
    <location>
        <begin position="14"/>
        <end position="137"/>
    </location>
</feature>
<dbReference type="OrthoDB" id="9802752at2"/>
<dbReference type="InterPro" id="IPR003812">
    <property type="entry name" value="Fido"/>
</dbReference>
<dbReference type="Proteomes" id="UP000198324">
    <property type="component" value="Unassembled WGS sequence"/>
</dbReference>
<dbReference type="InterPro" id="IPR036597">
    <property type="entry name" value="Fido-like_dom_sf"/>
</dbReference>
<dbReference type="InterPro" id="IPR006440">
    <property type="entry name" value="Doc"/>
</dbReference>
<dbReference type="SUPFAM" id="SSF140931">
    <property type="entry name" value="Fic-like"/>
    <property type="match status" value="1"/>
</dbReference>
<dbReference type="Gene3D" id="1.20.120.1870">
    <property type="entry name" value="Fic/DOC protein, Fido domain"/>
    <property type="match status" value="1"/>
</dbReference>
<dbReference type="PROSITE" id="PS51459">
    <property type="entry name" value="FIDO"/>
    <property type="match status" value="1"/>
</dbReference>
<dbReference type="PANTHER" id="PTHR39426">
    <property type="entry name" value="HOMOLOGY TO DEATH-ON-CURING PROTEIN OF PHAGE P1"/>
    <property type="match status" value="1"/>
</dbReference>
<keyword evidence="3" id="KW-1185">Reference proteome</keyword>
<dbReference type="RefSeq" id="WP_089273672.1">
    <property type="nucleotide sequence ID" value="NZ_FZOC01000003.1"/>
</dbReference>
<proteinExistence type="predicted"/>
<sequence>MNPVSKPPDPWRWILPATVLAIHDAQQAEHGGLPGLRDLGLLESALARPKNLLAHAPHEPGSPAPDAFDLAAAYAYGLARNHAFIDGNKRTAYVTARLFLVLHGLDLAAPDVERVLVFERLGKGEVGEQELAGWMRSKS</sequence>
<evidence type="ECO:0000313" key="2">
    <source>
        <dbReference type="EMBL" id="SNR88005.1"/>
    </source>
</evidence>
<dbReference type="GO" id="GO:0016301">
    <property type="term" value="F:kinase activity"/>
    <property type="evidence" value="ECO:0007669"/>
    <property type="project" value="InterPro"/>
</dbReference>